<evidence type="ECO:0008006" key="3">
    <source>
        <dbReference type="Google" id="ProtNLM"/>
    </source>
</evidence>
<dbReference type="Pfam" id="PF00400">
    <property type="entry name" value="WD40"/>
    <property type="match status" value="1"/>
</dbReference>
<dbReference type="SMART" id="SM00320">
    <property type="entry name" value="WD40"/>
    <property type="match status" value="3"/>
</dbReference>
<dbReference type="Gene3D" id="2.130.10.10">
    <property type="entry name" value="YVTN repeat-like/Quinoprotein amine dehydrogenase"/>
    <property type="match status" value="2"/>
</dbReference>
<dbReference type="InterPro" id="IPR001680">
    <property type="entry name" value="WD40_rpt"/>
</dbReference>
<dbReference type="AlphaFoldDB" id="A0A8H3TWH5"/>
<organism evidence="1 2">
    <name type="scientific">Naganishia liquefaciens</name>
    <dbReference type="NCBI Taxonomy" id="104408"/>
    <lineage>
        <taxon>Eukaryota</taxon>
        <taxon>Fungi</taxon>
        <taxon>Dikarya</taxon>
        <taxon>Basidiomycota</taxon>
        <taxon>Agaricomycotina</taxon>
        <taxon>Tremellomycetes</taxon>
        <taxon>Filobasidiales</taxon>
        <taxon>Filobasidiaceae</taxon>
        <taxon>Naganishia</taxon>
    </lineage>
</organism>
<name>A0A8H3TWH5_9TREE</name>
<dbReference type="InterPro" id="IPR052778">
    <property type="entry name" value="Centrosome-WD_assoc"/>
</dbReference>
<dbReference type="SUPFAM" id="SSF82171">
    <property type="entry name" value="DPP6 N-terminal domain-like"/>
    <property type="match status" value="1"/>
</dbReference>
<dbReference type="GO" id="GO:0005815">
    <property type="term" value="C:microtubule organizing center"/>
    <property type="evidence" value="ECO:0007669"/>
    <property type="project" value="TreeGrafter"/>
</dbReference>
<dbReference type="OrthoDB" id="308690at2759"/>
<dbReference type="InterPro" id="IPR015943">
    <property type="entry name" value="WD40/YVTN_repeat-like_dom_sf"/>
</dbReference>
<keyword evidence="2" id="KW-1185">Reference proteome</keyword>
<dbReference type="GO" id="GO:1990810">
    <property type="term" value="P:microtubule anchoring at mitotic spindle pole body"/>
    <property type="evidence" value="ECO:0007669"/>
    <property type="project" value="TreeGrafter"/>
</dbReference>
<protein>
    <recommendedName>
        <fullName evidence="3">WD40 repeat domain-containing protein</fullName>
    </recommendedName>
</protein>
<comment type="caution">
    <text evidence="1">The sequence shown here is derived from an EMBL/GenBank/DDBJ whole genome shotgun (WGS) entry which is preliminary data.</text>
</comment>
<reference evidence="1" key="1">
    <citation type="submission" date="2020-07" db="EMBL/GenBank/DDBJ databases">
        <title>Draft Genome Sequence of a Deep-Sea Yeast, Naganishia (Cryptococcus) liquefaciens strain N6.</title>
        <authorList>
            <person name="Han Y.W."/>
            <person name="Kajitani R."/>
            <person name="Morimoto H."/>
            <person name="Parhat M."/>
            <person name="Tsubouchi H."/>
            <person name="Bakenova O."/>
            <person name="Ogata M."/>
            <person name="Argunhan B."/>
            <person name="Aoki R."/>
            <person name="Kajiwara S."/>
            <person name="Itoh T."/>
            <person name="Iwasaki H."/>
        </authorList>
    </citation>
    <scope>NUCLEOTIDE SEQUENCE</scope>
    <source>
        <strain evidence="1">N6</strain>
    </source>
</reference>
<accession>A0A8H3TWH5</accession>
<dbReference type="PANTHER" id="PTHR16220:SF0">
    <property type="entry name" value="WD REPEAT-CONTAINING PROTEIN WRAP73"/>
    <property type="match status" value="1"/>
</dbReference>
<dbReference type="PANTHER" id="PTHR16220">
    <property type="entry name" value="WD REPEAT PROTEIN 8-RELATED"/>
    <property type="match status" value="1"/>
</dbReference>
<dbReference type="Proteomes" id="UP000620104">
    <property type="component" value="Unassembled WGS sequence"/>
</dbReference>
<evidence type="ECO:0000313" key="1">
    <source>
        <dbReference type="EMBL" id="GHJ88432.1"/>
    </source>
</evidence>
<dbReference type="GO" id="GO:1990811">
    <property type="term" value="C:MWP complex"/>
    <property type="evidence" value="ECO:0007669"/>
    <property type="project" value="TreeGrafter"/>
</dbReference>
<proteinExistence type="predicted"/>
<sequence>MSGTYHLTPIERHSSPSACAFSPGSSLIATAVEDHIVVRFAEDLQHATHFVCTPGHDGPPIKQSEVQIKQLSWRSDSKYLLASAPNLGLVWVFAITDASREPKAIIRAGIEGFVGCEWSGTGTEVLCFSESGLRITIYSLTTGETSFIQGFKSAVGCHAYAPDRQYFALVERHYNREHLCVYDAGDRYNLVRSFPLRTTDTQGISWSPCGRWLAVWENRIEYALYIYSPLGPLLGIFNAASSSFTGPDPGLGIRSVSWGPGGNWIAVGGWDQKLRIVEADGWRCISTIDPAHRLPSNSTSVWREPPDWLSQSRGTGSISFISAPIFHTWPRRKTNTIKTNPGMGISQIEWNTDGTCLAIRCETIPTIIQIYSFLSDSRTSLRPSVDFVAAIIFEKPVKQMKWNPQRPKRLAICTLADDARSSDGWSGIYFWDGEWEEEDSFAESNVVKQGVVEGLALPQPFHTCDIRWSPDGNALSIIDKEQVCVLRDIESIQETASPNTELSLIQE</sequence>
<dbReference type="EMBL" id="BLZA01000030">
    <property type="protein sequence ID" value="GHJ88432.1"/>
    <property type="molecule type" value="Genomic_DNA"/>
</dbReference>
<gene>
    <name evidence="1" type="ORF">NliqN6_4834</name>
</gene>
<evidence type="ECO:0000313" key="2">
    <source>
        <dbReference type="Proteomes" id="UP000620104"/>
    </source>
</evidence>